<dbReference type="PANTHER" id="PTHR46017:SF1">
    <property type="entry name" value="ALPHA-MANNOSIDASE 2C1"/>
    <property type="match status" value="1"/>
</dbReference>
<dbReference type="CDD" id="cd10789">
    <property type="entry name" value="GH38N_AMII_ER_cytosolic"/>
    <property type="match status" value="1"/>
</dbReference>
<dbReference type="GO" id="GO:0004559">
    <property type="term" value="F:alpha-mannosidase activity"/>
    <property type="evidence" value="ECO:0007669"/>
    <property type="project" value="InterPro"/>
</dbReference>
<dbReference type="InterPro" id="IPR028995">
    <property type="entry name" value="Glyco_hydro_57/38_cen_sf"/>
</dbReference>
<dbReference type="GO" id="GO:0030246">
    <property type="term" value="F:carbohydrate binding"/>
    <property type="evidence" value="ECO:0007669"/>
    <property type="project" value="InterPro"/>
</dbReference>
<name>A0A412Y1M2_9BACE</name>
<evidence type="ECO:0000259" key="5">
    <source>
        <dbReference type="PROSITE" id="PS50022"/>
    </source>
</evidence>
<dbReference type="Gene3D" id="2.70.98.30">
    <property type="entry name" value="Golgi alpha-mannosidase II, domain 4"/>
    <property type="match status" value="1"/>
</dbReference>
<organism evidence="6 7">
    <name type="scientific">Bacteroides intestinalis</name>
    <dbReference type="NCBI Taxonomy" id="329854"/>
    <lineage>
        <taxon>Bacteria</taxon>
        <taxon>Pseudomonadati</taxon>
        <taxon>Bacteroidota</taxon>
        <taxon>Bacteroidia</taxon>
        <taxon>Bacteroidales</taxon>
        <taxon>Bacteroidaceae</taxon>
        <taxon>Bacteroides</taxon>
    </lineage>
</organism>
<comment type="caution">
    <text evidence="6">The sequence shown here is derived from an EMBL/GenBank/DDBJ whole genome shotgun (WGS) entry which is preliminary data.</text>
</comment>
<evidence type="ECO:0000256" key="4">
    <source>
        <dbReference type="ARBA" id="ARBA00023295"/>
    </source>
</evidence>
<dbReference type="SUPFAM" id="SSF88688">
    <property type="entry name" value="Families 57/38 glycoside transferase middle domain"/>
    <property type="match status" value="1"/>
</dbReference>
<dbReference type="AlphaFoldDB" id="A0A412Y1M2"/>
<dbReference type="PROSITE" id="PS50022">
    <property type="entry name" value="FA58C_3"/>
    <property type="match status" value="1"/>
</dbReference>
<dbReference type="Pfam" id="PF00754">
    <property type="entry name" value="F5_F8_type_C"/>
    <property type="match status" value="1"/>
</dbReference>
<evidence type="ECO:0000313" key="6">
    <source>
        <dbReference type="EMBL" id="RGV51277.1"/>
    </source>
</evidence>
<dbReference type="Gene3D" id="2.60.120.260">
    <property type="entry name" value="Galactose-binding domain-like"/>
    <property type="match status" value="1"/>
</dbReference>
<dbReference type="Pfam" id="PF17677">
    <property type="entry name" value="Glyco_hydro38C2"/>
    <property type="match status" value="1"/>
</dbReference>
<proteinExistence type="inferred from homology"/>
<dbReference type="InterPro" id="IPR037094">
    <property type="entry name" value="Glyco_hydro_38_cen_sf"/>
</dbReference>
<dbReference type="Pfam" id="PF09261">
    <property type="entry name" value="Alpha-mann_mid"/>
    <property type="match status" value="1"/>
</dbReference>
<comment type="similarity">
    <text evidence="1">Belongs to the glycosyl hydrolase 38 family.</text>
</comment>
<evidence type="ECO:0000256" key="2">
    <source>
        <dbReference type="ARBA" id="ARBA00022723"/>
    </source>
</evidence>
<dbReference type="SUPFAM" id="SSF49785">
    <property type="entry name" value="Galactose-binding domain-like"/>
    <property type="match status" value="1"/>
</dbReference>
<dbReference type="SUPFAM" id="SSF88713">
    <property type="entry name" value="Glycoside hydrolase/deacetylase"/>
    <property type="match status" value="1"/>
</dbReference>
<dbReference type="Gene3D" id="1.20.1270.50">
    <property type="entry name" value="Glycoside hydrolase family 38, central domain"/>
    <property type="match status" value="1"/>
</dbReference>
<dbReference type="SMART" id="SM00872">
    <property type="entry name" value="Alpha-mann_mid"/>
    <property type="match status" value="1"/>
</dbReference>
<sequence length="1235" mass="138743">MSYIRIPDDLMTPYLYLTLKTLNANAMNLKQSLMVCGAFLALTNGVVSAQTTATKTAKVYTVADAHLDTQWNWDVQTTIKEYVWNTLNQNLLLLKQYPNYIFNFEGGVKYAWMKEFYPREYELMKEYIKEGRWHISGSSWDANDALVPSTESFIRNIMLGQEYYRKEFGVESTDIFLPDCFGFGWTLPTIAAHCSLIGFSSQKLDWRVHPFFGKSKHPFTIGVWKGIDGSSIMLAHGYDYGKRWNDVDLSENKELMELAERTPLKTVYRYYGTGDIGGSPTVGSVRSVEKGVKGNGPLQIISATSDQLFKDYQPYKEHPELPVYDGELLMDVHGTGCYTSQAAMKLYNRQNELLGDAAERAAVGAEWLNLADYPGTFLSDAWKRFIYHQFHDDLTGTSIPRAYEFSWNDELISLSQFSDVLTSSVRGVASQLDTRVKGIPVVLYNPLGFSAKSVVEVEVSMPRAPKGVSVFDEAGKKVASQLLSYQNGKANLLIDAVVPPVGYAVYDVRTSGEKATELSAPVREGENYRVENSVYSMKLDANGDIISLLDKKNDKEIVKPGKAIRLALFTENKSYSWPAWEILKETIDKEPISITDKNTEITLVENGPLRKTIRIKKQHDESVFCQYIRLYEGSQAPRIDFYNEIEWQSTNALLKAEFPLNVSNEKATYDLGIGSIQRGNNVPTAYEVYAHYWTDLTDKNESYGVSILNDSKYGWDKPNDNTIRLTLLHTPETKRNYAYQNRQDFGFHSFTYSLIGHDGKLDKAETVQQGELLNQRLKAFQTDSHKGTLGKTFSFASSDNRNVLLKALKKAESSDEYVVRVYETEGKQEQKATLTFAGEITAACEADGTEKKIGNASFAGNTLQVSLKPYSVKTFKIKLKPSGSVAATLDSEYLALNYNRKCASWNEFRNEGNFESGYSYAAELLPELLTVNQIPFKLGEKDAANGMTCNGDTLQIPVGKGYNRIYFLAAATDADYEATFTTGKTQQKAFVPCYTGFIGQWGHTNHTEGYLKEAEIAYVGTHRHGATEDLPYEFTYMFKIGVDIPKGATTVILPANEKIVLFAATAVKETMEPVEVATQLFRTAVKGSVTVKEATVPKENILKEAHVMGWSGYTREGEHPRLMVDGNSETKWCDTSILPNYVDFDLGENKTISGWKLLNAGQESQSWITSDCFLQVKNAVNEEWKTVDGIFGNSSNEVSRNLSQPVEARYVRLLVTRPTQSKNGNAVRIYEFNVY</sequence>
<dbReference type="Gene3D" id="2.60.40.2220">
    <property type="match status" value="1"/>
</dbReference>
<dbReference type="EMBL" id="QRZF01000012">
    <property type="protein sequence ID" value="RGV51277.1"/>
    <property type="molecule type" value="Genomic_DNA"/>
</dbReference>
<dbReference type="InterPro" id="IPR015341">
    <property type="entry name" value="Glyco_hydro_38_cen"/>
</dbReference>
<evidence type="ECO:0000256" key="1">
    <source>
        <dbReference type="ARBA" id="ARBA00009792"/>
    </source>
</evidence>
<dbReference type="GO" id="GO:0046872">
    <property type="term" value="F:metal ion binding"/>
    <property type="evidence" value="ECO:0007669"/>
    <property type="project" value="UniProtKB-KW"/>
</dbReference>
<dbReference type="InterPro" id="IPR027291">
    <property type="entry name" value="Glyco_hydro_38_N_sf"/>
</dbReference>
<dbReference type="InterPro" id="IPR011013">
    <property type="entry name" value="Gal_mutarotase_sf_dom"/>
</dbReference>
<dbReference type="InterPro" id="IPR041147">
    <property type="entry name" value="GH38_C"/>
</dbReference>
<accession>A0A412Y1M2</accession>
<evidence type="ECO:0000313" key="7">
    <source>
        <dbReference type="Proteomes" id="UP000283850"/>
    </source>
</evidence>
<dbReference type="GO" id="GO:0009313">
    <property type="term" value="P:oligosaccharide catabolic process"/>
    <property type="evidence" value="ECO:0007669"/>
    <property type="project" value="TreeGrafter"/>
</dbReference>
<dbReference type="InterPro" id="IPR000602">
    <property type="entry name" value="Glyco_hydro_38_N"/>
</dbReference>
<keyword evidence="3" id="KW-0378">Hydrolase</keyword>
<dbReference type="InterPro" id="IPR008979">
    <property type="entry name" value="Galactose-bd-like_sf"/>
</dbReference>
<dbReference type="SUPFAM" id="SSF74650">
    <property type="entry name" value="Galactose mutarotase-like"/>
    <property type="match status" value="1"/>
</dbReference>
<feature type="domain" description="F5/8 type C" evidence="5">
    <location>
        <begin position="1084"/>
        <end position="1235"/>
    </location>
</feature>
<dbReference type="Proteomes" id="UP000283850">
    <property type="component" value="Unassembled WGS sequence"/>
</dbReference>
<dbReference type="Pfam" id="PF07748">
    <property type="entry name" value="Glyco_hydro_38C"/>
    <property type="match status" value="1"/>
</dbReference>
<keyword evidence="2" id="KW-0479">Metal-binding</keyword>
<evidence type="ECO:0000256" key="3">
    <source>
        <dbReference type="ARBA" id="ARBA00022801"/>
    </source>
</evidence>
<keyword evidence="4" id="KW-0326">Glycosidase</keyword>
<dbReference type="InterPro" id="IPR000421">
    <property type="entry name" value="FA58C"/>
</dbReference>
<protein>
    <submittedName>
        <fullName evidence="6">Alpha-mannosidase</fullName>
    </submittedName>
</protein>
<reference evidence="6 7" key="1">
    <citation type="submission" date="2018-08" db="EMBL/GenBank/DDBJ databases">
        <title>A genome reference for cultivated species of the human gut microbiota.</title>
        <authorList>
            <person name="Zou Y."/>
            <person name="Xue W."/>
            <person name="Luo G."/>
        </authorList>
    </citation>
    <scope>NUCLEOTIDE SEQUENCE [LARGE SCALE GENOMIC DNA]</scope>
    <source>
        <strain evidence="6 7">AF14-32</strain>
    </source>
</reference>
<dbReference type="InterPro" id="IPR011682">
    <property type="entry name" value="Glyco_hydro_38_C"/>
</dbReference>
<dbReference type="GO" id="GO:0006013">
    <property type="term" value="P:mannose metabolic process"/>
    <property type="evidence" value="ECO:0007669"/>
    <property type="project" value="InterPro"/>
</dbReference>
<dbReference type="Gene3D" id="3.20.110.10">
    <property type="entry name" value="Glycoside hydrolase 38, N terminal domain"/>
    <property type="match status" value="1"/>
</dbReference>
<dbReference type="Pfam" id="PF01074">
    <property type="entry name" value="Glyco_hydro_38N"/>
    <property type="match status" value="1"/>
</dbReference>
<gene>
    <name evidence="6" type="ORF">DWW10_16590</name>
</gene>
<dbReference type="InterPro" id="IPR011330">
    <property type="entry name" value="Glyco_hydro/deAcase_b/a-brl"/>
</dbReference>
<dbReference type="PANTHER" id="PTHR46017">
    <property type="entry name" value="ALPHA-MANNOSIDASE 2C1"/>
    <property type="match status" value="1"/>
</dbReference>